<dbReference type="EMBL" id="JBHTMP010000009">
    <property type="protein sequence ID" value="MFD1321019.1"/>
    <property type="molecule type" value="Genomic_DNA"/>
</dbReference>
<dbReference type="CDD" id="cd02440">
    <property type="entry name" value="AdoMet_MTases"/>
    <property type="match status" value="1"/>
</dbReference>
<dbReference type="EC" id="2.1.1.64" evidence="2"/>
<dbReference type="GO" id="GO:0102208">
    <property type="term" value="F:2-polyprenyl-6-hydroxyphenol methylase activity"/>
    <property type="evidence" value="ECO:0007669"/>
    <property type="project" value="UniProtKB-EC"/>
</dbReference>
<dbReference type="Proteomes" id="UP001597260">
    <property type="component" value="Unassembled WGS sequence"/>
</dbReference>
<dbReference type="InterPro" id="IPR029063">
    <property type="entry name" value="SAM-dependent_MTases_sf"/>
</dbReference>
<reference evidence="3" key="1">
    <citation type="journal article" date="2019" name="Int. J. Syst. Evol. Microbiol.">
        <title>The Global Catalogue of Microorganisms (GCM) 10K type strain sequencing project: providing services to taxonomists for standard genome sequencing and annotation.</title>
        <authorList>
            <consortium name="The Broad Institute Genomics Platform"/>
            <consortium name="The Broad Institute Genome Sequencing Center for Infectious Disease"/>
            <person name="Wu L."/>
            <person name="Ma J."/>
        </authorList>
    </citation>
    <scope>NUCLEOTIDE SEQUENCE [LARGE SCALE GENOMIC DNA]</scope>
    <source>
        <strain evidence="3">JCM 31037</strain>
    </source>
</reference>
<comment type="caution">
    <text evidence="2">The sequence shown here is derived from an EMBL/GenBank/DDBJ whole genome shotgun (WGS) entry which is preliminary data.</text>
</comment>
<keyword evidence="2" id="KW-0808">Transferase</keyword>
<keyword evidence="2" id="KW-0489">Methyltransferase</keyword>
<dbReference type="Gene3D" id="3.40.50.150">
    <property type="entry name" value="Vaccinia Virus protein VP39"/>
    <property type="match status" value="1"/>
</dbReference>
<dbReference type="GO" id="GO:0061542">
    <property type="term" value="F:3-demethylubiquinol 3-O-methyltransferase activity"/>
    <property type="evidence" value="ECO:0007669"/>
    <property type="project" value="UniProtKB-EC"/>
</dbReference>
<keyword evidence="3" id="KW-1185">Reference proteome</keyword>
<feature type="domain" description="Methyltransferase type 11" evidence="1">
    <location>
        <begin position="63"/>
        <end position="153"/>
    </location>
</feature>
<organism evidence="2 3">
    <name type="scientific">Micromonospora sonneratiae</name>
    <dbReference type="NCBI Taxonomy" id="1184706"/>
    <lineage>
        <taxon>Bacteria</taxon>
        <taxon>Bacillati</taxon>
        <taxon>Actinomycetota</taxon>
        <taxon>Actinomycetes</taxon>
        <taxon>Micromonosporales</taxon>
        <taxon>Micromonosporaceae</taxon>
        <taxon>Micromonospora</taxon>
    </lineage>
</organism>
<accession>A0ABW3Y9W1</accession>
<proteinExistence type="predicted"/>
<dbReference type="GO" id="GO:0032259">
    <property type="term" value="P:methylation"/>
    <property type="evidence" value="ECO:0007669"/>
    <property type="project" value="UniProtKB-KW"/>
</dbReference>
<dbReference type="EC" id="2.1.1.222" evidence="2"/>
<name>A0ABW3Y9W1_9ACTN</name>
<gene>
    <name evidence="2" type="ORF">ACFQ4H_07955</name>
</gene>
<sequence length="280" mass="30060">MVNTHSAPLPCSADGLAQNLIAHYVSYDEAGRLEATIRGRLEATRVRELISRYLPPTPCAIADIGGAAGAHAVWMQGLGHTVDLIDPMAHHVEQARRAGVPAVVGDARDLPWKTGTFDAALLAGPLYHLIDPHNRHMALREAARVTRPGGVVVAVGLNRHANLIGAALAGQLMQRQRIVHDIEQAGWSTANDRWSAQTYYHTVGELHDELTEAGIQVADIHGVAGIGGWLAVVTDRYGLDDEEGHMLRTALLAARMSDHYPELVHTSAGLLAVGRVGGQR</sequence>
<evidence type="ECO:0000313" key="2">
    <source>
        <dbReference type="EMBL" id="MFD1321019.1"/>
    </source>
</evidence>
<dbReference type="RefSeq" id="WP_377568701.1">
    <property type="nucleotide sequence ID" value="NZ_JBHTMP010000009.1"/>
</dbReference>
<dbReference type="InterPro" id="IPR013216">
    <property type="entry name" value="Methyltransf_11"/>
</dbReference>
<dbReference type="SUPFAM" id="SSF53335">
    <property type="entry name" value="S-adenosyl-L-methionine-dependent methyltransferases"/>
    <property type="match status" value="1"/>
</dbReference>
<protein>
    <submittedName>
        <fullName evidence="2">Class I SAM-dependent methyltransferase</fullName>
        <ecNumber evidence="2">2.1.1.222</ecNumber>
        <ecNumber evidence="2">2.1.1.64</ecNumber>
    </submittedName>
</protein>
<evidence type="ECO:0000313" key="3">
    <source>
        <dbReference type="Proteomes" id="UP001597260"/>
    </source>
</evidence>
<dbReference type="Pfam" id="PF08241">
    <property type="entry name" value="Methyltransf_11"/>
    <property type="match status" value="1"/>
</dbReference>
<evidence type="ECO:0000259" key="1">
    <source>
        <dbReference type="Pfam" id="PF08241"/>
    </source>
</evidence>